<evidence type="ECO:0000313" key="2">
    <source>
        <dbReference type="Proteomes" id="UP000299102"/>
    </source>
</evidence>
<name>A0A4C1WMA6_EUMVA</name>
<evidence type="ECO:0000313" key="1">
    <source>
        <dbReference type="EMBL" id="GBP52421.1"/>
    </source>
</evidence>
<reference evidence="1 2" key="1">
    <citation type="journal article" date="2019" name="Commun. Biol.">
        <title>The bagworm genome reveals a unique fibroin gene that provides high tensile strength.</title>
        <authorList>
            <person name="Kono N."/>
            <person name="Nakamura H."/>
            <person name="Ohtoshi R."/>
            <person name="Tomita M."/>
            <person name="Numata K."/>
            <person name="Arakawa K."/>
        </authorList>
    </citation>
    <scope>NUCLEOTIDE SEQUENCE [LARGE SCALE GENOMIC DNA]</scope>
</reference>
<organism evidence="1 2">
    <name type="scientific">Eumeta variegata</name>
    <name type="common">Bagworm moth</name>
    <name type="synonym">Eumeta japonica</name>
    <dbReference type="NCBI Taxonomy" id="151549"/>
    <lineage>
        <taxon>Eukaryota</taxon>
        <taxon>Metazoa</taxon>
        <taxon>Ecdysozoa</taxon>
        <taxon>Arthropoda</taxon>
        <taxon>Hexapoda</taxon>
        <taxon>Insecta</taxon>
        <taxon>Pterygota</taxon>
        <taxon>Neoptera</taxon>
        <taxon>Endopterygota</taxon>
        <taxon>Lepidoptera</taxon>
        <taxon>Glossata</taxon>
        <taxon>Ditrysia</taxon>
        <taxon>Tineoidea</taxon>
        <taxon>Psychidae</taxon>
        <taxon>Oiketicinae</taxon>
        <taxon>Eumeta</taxon>
    </lineage>
</organism>
<dbReference type="EMBL" id="BGZK01000602">
    <property type="protein sequence ID" value="GBP52421.1"/>
    <property type="molecule type" value="Genomic_DNA"/>
</dbReference>
<keyword evidence="2" id="KW-1185">Reference proteome</keyword>
<gene>
    <name evidence="1" type="ORF">EVAR_4704_1</name>
</gene>
<dbReference type="AlphaFoldDB" id="A0A4C1WMA6"/>
<proteinExistence type="predicted"/>
<protein>
    <submittedName>
        <fullName evidence="1">Uncharacterized protein</fullName>
    </submittedName>
</protein>
<accession>A0A4C1WMA6</accession>
<sequence>MPCTDTARFYYVSGAYIDDFTAPLWSIHLMCLSLPICTSHYSHARRALVYEDDVSQPTNGVEADCTYVSCLCTAVTHIANKKAHLLSTLYGSNSTLDDIVTEPQLIVCYNNCTGDTQYL</sequence>
<dbReference type="Proteomes" id="UP000299102">
    <property type="component" value="Unassembled WGS sequence"/>
</dbReference>
<comment type="caution">
    <text evidence="1">The sequence shown here is derived from an EMBL/GenBank/DDBJ whole genome shotgun (WGS) entry which is preliminary data.</text>
</comment>